<feature type="non-terminal residue" evidence="1">
    <location>
        <position position="783"/>
    </location>
</feature>
<organism evidence="1 2">
    <name type="scientific">Pluteus cervinus</name>
    <dbReference type="NCBI Taxonomy" id="181527"/>
    <lineage>
        <taxon>Eukaryota</taxon>
        <taxon>Fungi</taxon>
        <taxon>Dikarya</taxon>
        <taxon>Basidiomycota</taxon>
        <taxon>Agaricomycotina</taxon>
        <taxon>Agaricomycetes</taxon>
        <taxon>Agaricomycetidae</taxon>
        <taxon>Agaricales</taxon>
        <taxon>Pluteineae</taxon>
        <taxon>Pluteaceae</taxon>
        <taxon>Pluteus</taxon>
    </lineage>
</organism>
<name>A0ACD3A1T6_9AGAR</name>
<evidence type="ECO:0000313" key="2">
    <source>
        <dbReference type="Proteomes" id="UP000308600"/>
    </source>
</evidence>
<feature type="non-terminal residue" evidence="1">
    <location>
        <position position="1"/>
    </location>
</feature>
<gene>
    <name evidence="1" type="ORF">BDN72DRAFT_749271</name>
</gene>
<proteinExistence type="predicted"/>
<dbReference type="EMBL" id="ML209032">
    <property type="protein sequence ID" value="TFK59269.1"/>
    <property type="molecule type" value="Genomic_DNA"/>
</dbReference>
<dbReference type="Proteomes" id="UP000308600">
    <property type="component" value="Unassembled WGS sequence"/>
</dbReference>
<sequence length="783" mass="88262">HLSIRTFITLLGSSRETYTRIRDLFATLSPPIKLLSYHGVKKQLGLFTNVTAVKTDMCPHGCLAFTGPFKLDKTCSRCGASRYRGGGEVPLKQFSTIPLGPQIQALWHHPDSAKEMRYLLDQTENIDMSNLEDFVHSSDFLSLSNQGKIQENDVFVMFSLDGAQLYRDKASDCWFFIWIILNLSPSLRYKKRYVIPGGFVPGPEKPAILESFLLPGFRHLSALQKNGLAVFDGSKKEEVIARLWFVGGTSDTVAAPALNGLVGHTGSLGCRIYCGFRGRHKPSVGVYYPASLQPRDGNDNPKGPPDLPIDNLGSPNHSAYMNQLAFLLGSPSRAAFNRRRLQTGIVRPSICLGFNPTLSFSPPTCFTLDLMHLAGLNLPRHLIDIWLGDNIPFDGPGGKPPFVVLDQKQVWHKHGKLVAGTRPYLPLSFDRPPRNPVEKLNSGYKAVEYITYVWILGPAIFRLVLPPLYWSNFCKLVYAIRFLHQRRIPRDKLFRVQDILIEWEKEFELIYYQRRMDLLHLIRPCIHTILHAADETFRRGPLGLYAQWTLENMIGNLGREVRQPSNPFANLAERGLLRAQMGAAIAIDPTLAPPPPSLPRNSIPLTGDYILLTPREDTHHHLTSSEIAALREFYTDHGSPPPSTFFINRWARLQLPNGQIARSLWKEKATVRANVRNSRNVKYYINGSVYFGEVQYFSRLDLDGTTTAIAVISQYTDPEPSLLRDSHQTLRVCHYLGDRNLTIIEAQKIEAVVAMIPFPLTHTEKHDAGLHKRLAGSFFVGEK</sequence>
<reference evidence="1 2" key="1">
    <citation type="journal article" date="2019" name="Nat. Ecol. Evol.">
        <title>Megaphylogeny resolves global patterns of mushroom evolution.</title>
        <authorList>
            <person name="Varga T."/>
            <person name="Krizsan K."/>
            <person name="Foldi C."/>
            <person name="Dima B."/>
            <person name="Sanchez-Garcia M."/>
            <person name="Sanchez-Ramirez S."/>
            <person name="Szollosi G.J."/>
            <person name="Szarkandi J.G."/>
            <person name="Papp V."/>
            <person name="Albert L."/>
            <person name="Andreopoulos W."/>
            <person name="Angelini C."/>
            <person name="Antonin V."/>
            <person name="Barry K.W."/>
            <person name="Bougher N.L."/>
            <person name="Buchanan P."/>
            <person name="Buyck B."/>
            <person name="Bense V."/>
            <person name="Catcheside P."/>
            <person name="Chovatia M."/>
            <person name="Cooper J."/>
            <person name="Damon W."/>
            <person name="Desjardin D."/>
            <person name="Finy P."/>
            <person name="Geml J."/>
            <person name="Haridas S."/>
            <person name="Hughes K."/>
            <person name="Justo A."/>
            <person name="Karasinski D."/>
            <person name="Kautmanova I."/>
            <person name="Kiss B."/>
            <person name="Kocsube S."/>
            <person name="Kotiranta H."/>
            <person name="LaButti K.M."/>
            <person name="Lechner B.E."/>
            <person name="Liimatainen K."/>
            <person name="Lipzen A."/>
            <person name="Lukacs Z."/>
            <person name="Mihaltcheva S."/>
            <person name="Morgado L.N."/>
            <person name="Niskanen T."/>
            <person name="Noordeloos M.E."/>
            <person name="Ohm R.A."/>
            <person name="Ortiz-Santana B."/>
            <person name="Ovrebo C."/>
            <person name="Racz N."/>
            <person name="Riley R."/>
            <person name="Savchenko A."/>
            <person name="Shiryaev A."/>
            <person name="Soop K."/>
            <person name="Spirin V."/>
            <person name="Szebenyi C."/>
            <person name="Tomsovsky M."/>
            <person name="Tulloss R.E."/>
            <person name="Uehling J."/>
            <person name="Grigoriev I.V."/>
            <person name="Vagvolgyi C."/>
            <person name="Papp T."/>
            <person name="Martin F.M."/>
            <person name="Miettinen O."/>
            <person name="Hibbett D.S."/>
            <person name="Nagy L.G."/>
        </authorList>
    </citation>
    <scope>NUCLEOTIDE SEQUENCE [LARGE SCALE GENOMIC DNA]</scope>
    <source>
        <strain evidence="1 2">NL-1719</strain>
    </source>
</reference>
<protein>
    <submittedName>
        <fullName evidence="1">Uncharacterized protein</fullName>
    </submittedName>
</protein>
<accession>A0ACD3A1T6</accession>
<keyword evidence="2" id="KW-1185">Reference proteome</keyword>
<evidence type="ECO:0000313" key="1">
    <source>
        <dbReference type="EMBL" id="TFK59269.1"/>
    </source>
</evidence>